<accession>W9YCG4</accession>
<dbReference type="PANTHER" id="PTHR10622">
    <property type="entry name" value="HET DOMAIN-CONTAINING PROTEIN"/>
    <property type="match status" value="1"/>
</dbReference>
<dbReference type="InterPro" id="IPR055496">
    <property type="entry name" value="DUF7068"/>
</dbReference>
<dbReference type="EMBL" id="AMGY01000003">
    <property type="protein sequence ID" value="EXJ86926.1"/>
    <property type="molecule type" value="Genomic_DNA"/>
</dbReference>
<sequence length="1085" mass="125064">MRLLKFDGQGEPTLTEFHDAIPPYAILSHTWGPDQDEVDFDDLQRGSFKNKAGYAKIRFCGEQARKDQLEYFWVDTCCINKADFNELHEAITSMFRWYRDAVKCYVYLSDVSRDQDDDYSRRTWKQAFRGSKWFTRGWTLQELIAPASVEFFSREEERLGNKATLEQQIHEVTGLPISLLRGESPVDQFTIEERMQWVRNRNTKKREDKAYCLLGIFGVFMPLIYGEGEENAFLRLQEEIDKLPRSKSLEGMDSWIREECYCPDNLKIVRLSGQELPMDQCYINLAIVRRHRQDAPASSSKIASKSSPFSLLSRLHITERGEQTQVPLSTLFGPCTGPSGGAKRPRRILIRGQAGMGKTTLCKKVVYDFTHNAMWADSFRRLLWIPLRKLKVQVEGSSIQDLFRDVFFLAHIDGASIARRLHERVVDSKNGRTLFVLDGLDEVSEDIPEDGGVFQLLLYLLNQPNVIITTRPDAVLPNRLYSPDLELETVGFYPDQVTAYLKKTFSGSQQAEQIDTFLKDHELIQGLVRVPILLDALCLTWEYGDSFRSVPDTMTAVYGAIEHKLWRKDIVRLNKIVGGRLLGGTTLRLALPSEIRGIVQNEMRLLETLAFTGLHANVINFTPHFLDTMCEHFEEPQSFPLLYRVLHNISFLRTSESAPENHGQSFHFLHLTFQEYFAARYFVRRWRSQSPLECLQPDNRSVEEISPASFLQKHKHQQNYNIMWRFVVGLLQPGEDDTRRFFKTIGEHSHIRHQRLIMQCLSEVSHSNSSNDLVLLRRELEDKTSEWLRLRDNFKFARYLASGMEFPRQMLDSILREGPDQAKISVLNALQSWPRLQPYIINSMGSLLDEKNNGVRSAAVEVLRGQSSLSDEILNQVVARLQDQDRDVRCDALGVLQGQSSLSDEILNQVVAQLQDEYWAVRYTALRVLRDQSSLSDEILNQVVAQLQDEYWEVRYKALHVLQVHSSLLSDEILNQVVARLQDQDRDVRCEALHVLRHQSSLSDEILNQVVARLQDENRAVRCTALYVLQVHSSLLSDEILNQVEARLQDQDSRVRSAAAALFERHRPSGTRLRLADLREDSPPE</sequence>
<protein>
    <recommendedName>
        <fullName evidence="1">NACHT domain-containing protein</fullName>
    </recommendedName>
</protein>
<feature type="domain" description="NACHT" evidence="1">
    <location>
        <begin position="346"/>
        <end position="480"/>
    </location>
</feature>
<dbReference type="PANTHER" id="PTHR10622:SF10">
    <property type="entry name" value="HET DOMAIN-CONTAINING PROTEIN"/>
    <property type="match status" value="1"/>
</dbReference>
<dbReference type="PROSITE" id="PS50837">
    <property type="entry name" value="NACHT"/>
    <property type="match status" value="1"/>
</dbReference>
<dbReference type="SUPFAM" id="SSF52540">
    <property type="entry name" value="P-loop containing nucleoside triphosphate hydrolases"/>
    <property type="match status" value="1"/>
</dbReference>
<dbReference type="AlphaFoldDB" id="W9YCG4"/>
<comment type="caution">
    <text evidence="2">The sequence shown here is derived from an EMBL/GenBank/DDBJ whole genome shotgun (WGS) entry which is preliminary data.</text>
</comment>
<dbReference type="InterPro" id="IPR010730">
    <property type="entry name" value="HET"/>
</dbReference>
<evidence type="ECO:0000259" key="1">
    <source>
        <dbReference type="PROSITE" id="PS50837"/>
    </source>
</evidence>
<dbReference type="Gene3D" id="1.25.10.10">
    <property type="entry name" value="Leucine-rich Repeat Variant"/>
    <property type="match status" value="2"/>
</dbReference>
<gene>
    <name evidence="2" type="ORF">A1O3_03880</name>
</gene>
<proteinExistence type="predicted"/>
<organism evidence="2 3">
    <name type="scientific">Capronia epimyces CBS 606.96</name>
    <dbReference type="NCBI Taxonomy" id="1182542"/>
    <lineage>
        <taxon>Eukaryota</taxon>
        <taxon>Fungi</taxon>
        <taxon>Dikarya</taxon>
        <taxon>Ascomycota</taxon>
        <taxon>Pezizomycotina</taxon>
        <taxon>Eurotiomycetes</taxon>
        <taxon>Chaetothyriomycetidae</taxon>
        <taxon>Chaetothyriales</taxon>
        <taxon>Herpotrichiellaceae</taxon>
        <taxon>Capronia</taxon>
    </lineage>
</organism>
<dbReference type="Pfam" id="PF23238">
    <property type="entry name" value="DUF7068"/>
    <property type="match status" value="1"/>
</dbReference>
<dbReference type="eggNOG" id="KOG2029">
    <property type="taxonomic scope" value="Eukaryota"/>
</dbReference>
<dbReference type="SUPFAM" id="SSF48371">
    <property type="entry name" value="ARM repeat"/>
    <property type="match status" value="1"/>
</dbReference>
<dbReference type="Pfam" id="PF13646">
    <property type="entry name" value="HEAT_2"/>
    <property type="match status" value="1"/>
</dbReference>
<reference evidence="2 3" key="1">
    <citation type="submission" date="2013-03" db="EMBL/GenBank/DDBJ databases">
        <title>The Genome Sequence of Capronia epimyces CBS 606.96.</title>
        <authorList>
            <consortium name="The Broad Institute Genomics Platform"/>
            <person name="Cuomo C."/>
            <person name="de Hoog S."/>
            <person name="Gorbushina A."/>
            <person name="Walker B."/>
            <person name="Young S.K."/>
            <person name="Zeng Q."/>
            <person name="Gargeya S."/>
            <person name="Fitzgerald M."/>
            <person name="Haas B."/>
            <person name="Abouelleil A."/>
            <person name="Allen A.W."/>
            <person name="Alvarado L."/>
            <person name="Arachchi H.M."/>
            <person name="Berlin A.M."/>
            <person name="Chapman S.B."/>
            <person name="Gainer-Dewar J."/>
            <person name="Goldberg J."/>
            <person name="Griggs A."/>
            <person name="Gujja S."/>
            <person name="Hansen M."/>
            <person name="Howarth C."/>
            <person name="Imamovic A."/>
            <person name="Ireland A."/>
            <person name="Larimer J."/>
            <person name="McCowan C."/>
            <person name="Murphy C."/>
            <person name="Pearson M."/>
            <person name="Poon T.W."/>
            <person name="Priest M."/>
            <person name="Roberts A."/>
            <person name="Saif S."/>
            <person name="Shea T."/>
            <person name="Sisk P."/>
            <person name="Sykes S."/>
            <person name="Wortman J."/>
            <person name="Nusbaum C."/>
            <person name="Birren B."/>
        </authorList>
    </citation>
    <scope>NUCLEOTIDE SEQUENCE [LARGE SCALE GENOMIC DNA]</scope>
    <source>
        <strain evidence="2 3">CBS 606.96</strain>
    </source>
</reference>
<dbReference type="Pfam" id="PF05729">
    <property type="entry name" value="NACHT"/>
    <property type="match status" value="1"/>
</dbReference>
<name>W9YCG4_9EURO</name>
<dbReference type="Proteomes" id="UP000019478">
    <property type="component" value="Unassembled WGS sequence"/>
</dbReference>
<dbReference type="OrthoDB" id="4207253at2759"/>
<dbReference type="Pfam" id="PF06985">
    <property type="entry name" value="HET"/>
    <property type="match status" value="1"/>
</dbReference>
<dbReference type="Gene3D" id="3.40.50.300">
    <property type="entry name" value="P-loop containing nucleotide triphosphate hydrolases"/>
    <property type="match status" value="1"/>
</dbReference>
<dbReference type="RefSeq" id="XP_007732205.1">
    <property type="nucleotide sequence ID" value="XM_007734015.1"/>
</dbReference>
<dbReference type="InterPro" id="IPR007111">
    <property type="entry name" value="NACHT_NTPase"/>
</dbReference>
<dbReference type="InterPro" id="IPR011989">
    <property type="entry name" value="ARM-like"/>
</dbReference>
<dbReference type="GeneID" id="19168005"/>
<dbReference type="HOGENOM" id="CLU_009981_0_0_1"/>
<dbReference type="STRING" id="1182542.W9YCG4"/>
<dbReference type="InterPro" id="IPR016024">
    <property type="entry name" value="ARM-type_fold"/>
</dbReference>
<dbReference type="InterPro" id="IPR027417">
    <property type="entry name" value="P-loop_NTPase"/>
</dbReference>
<keyword evidence="3" id="KW-1185">Reference proteome</keyword>
<evidence type="ECO:0000313" key="2">
    <source>
        <dbReference type="EMBL" id="EXJ86926.1"/>
    </source>
</evidence>
<evidence type="ECO:0000313" key="3">
    <source>
        <dbReference type="Proteomes" id="UP000019478"/>
    </source>
</evidence>